<evidence type="ECO:0000256" key="1">
    <source>
        <dbReference type="ARBA" id="ARBA00001971"/>
    </source>
</evidence>
<evidence type="ECO:0008006" key="11">
    <source>
        <dbReference type="Google" id="ProtNLM"/>
    </source>
</evidence>
<dbReference type="PANTHER" id="PTHR24287:SF17">
    <property type="entry name" value="P450, PUTATIVE (EUROFUNG)-RELATED"/>
    <property type="match status" value="1"/>
</dbReference>
<dbReference type="InterPro" id="IPR002974">
    <property type="entry name" value="Cyt_P450_E_CYP52_ascomycetes"/>
</dbReference>
<feature type="chain" id="PRO_5040840572" description="Cytochrome P450" evidence="8">
    <location>
        <begin position="23"/>
        <end position="517"/>
    </location>
</feature>
<evidence type="ECO:0000256" key="6">
    <source>
        <dbReference type="ARBA" id="ARBA00023033"/>
    </source>
</evidence>
<sequence length="517" mass="58568">MALHGLHALAVIALLWPLLLQAIYRAFRASSCQRFRLLHGCQSAPKGGRRSLPFGIDNLAVLWRATRENRVLETVESDFRSSGHTTMVQRHLNRRMVITCEPENIRTILSLKSEDYSVESRNQAFGPLVSTGILVSDGVTWAHSRGILRRNFTRSHLANFEPLEQTLQDLISLLPRDGVTVDLQPLFLRYTLDIASELHLGQSLHSLRQKAASHGKPTRIDEFKEAMGHAAKDVARRHHLGVLWYFFIDLRARKSYRTYQAFVDQLVEEALQQKVRRDSKKSSLASESSCASSGPYVALHESLEQTTDRRRLRDEVILMLLTSGDTTASLLGNLFSMLARHPTVWQKLRAEISSTLQGRRPTYEELPRLQYLRYCINETLRLIPSIPLVDRVARRDTVLPVGGGPDGKSPLMVPQGSQMVCCMYSLHRRVNHFGSDAEEFRPDRWATRQPGDEFMPFSTGPRACPGRQFALTVTEYVTVRLVQLFPRLEGRDAQPWQGDLSAMLLPKNGVKVALWSA</sequence>
<comment type="cofactor">
    <cofactor evidence="1">
        <name>heme</name>
        <dbReference type="ChEBI" id="CHEBI:30413"/>
    </cofactor>
</comment>
<dbReference type="InterPro" id="IPR036396">
    <property type="entry name" value="Cyt_P450_sf"/>
</dbReference>
<keyword evidence="3 7" id="KW-0479">Metal-binding</keyword>
<dbReference type="GO" id="GO:0005506">
    <property type="term" value="F:iron ion binding"/>
    <property type="evidence" value="ECO:0007669"/>
    <property type="project" value="InterPro"/>
</dbReference>
<name>A0A9W6EEX5_ASPNG</name>
<evidence type="ECO:0000313" key="9">
    <source>
        <dbReference type="EMBL" id="GLA54475.1"/>
    </source>
</evidence>
<evidence type="ECO:0000256" key="2">
    <source>
        <dbReference type="ARBA" id="ARBA00010617"/>
    </source>
</evidence>
<dbReference type="InterPro" id="IPR017972">
    <property type="entry name" value="Cyt_P450_CS"/>
</dbReference>
<evidence type="ECO:0000256" key="5">
    <source>
        <dbReference type="ARBA" id="ARBA00023004"/>
    </source>
</evidence>
<keyword evidence="7" id="KW-0349">Heme</keyword>
<evidence type="ECO:0000256" key="7">
    <source>
        <dbReference type="RuleBase" id="RU000461"/>
    </source>
</evidence>
<dbReference type="PRINTS" id="PR00385">
    <property type="entry name" value="P450"/>
</dbReference>
<evidence type="ECO:0000256" key="4">
    <source>
        <dbReference type="ARBA" id="ARBA00023002"/>
    </source>
</evidence>
<protein>
    <recommendedName>
        <fullName evidence="11">Cytochrome P450</fullName>
    </recommendedName>
</protein>
<comment type="caution">
    <text evidence="9">The sequence shown here is derived from an EMBL/GenBank/DDBJ whole genome shotgun (WGS) entry which is preliminary data.</text>
</comment>
<evidence type="ECO:0000256" key="3">
    <source>
        <dbReference type="ARBA" id="ARBA00022723"/>
    </source>
</evidence>
<accession>A0A9W6EEX5</accession>
<dbReference type="EMBL" id="BRPB01000102">
    <property type="protein sequence ID" value="GLA54475.1"/>
    <property type="molecule type" value="Genomic_DNA"/>
</dbReference>
<proteinExistence type="inferred from homology"/>
<keyword evidence="8" id="KW-0732">Signal</keyword>
<dbReference type="InterPro" id="IPR047146">
    <property type="entry name" value="Cyt_P450_E_CYP52_fungi"/>
</dbReference>
<dbReference type="GO" id="GO:0020037">
    <property type="term" value="F:heme binding"/>
    <property type="evidence" value="ECO:0007669"/>
    <property type="project" value="InterPro"/>
</dbReference>
<dbReference type="PROSITE" id="PS00086">
    <property type="entry name" value="CYTOCHROME_P450"/>
    <property type="match status" value="1"/>
</dbReference>
<dbReference type="Pfam" id="PF00067">
    <property type="entry name" value="p450"/>
    <property type="match status" value="1"/>
</dbReference>
<keyword evidence="4 7" id="KW-0560">Oxidoreductase</keyword>
<dbReference type="AlphaFoldDB" id="A0A9W6EEX5"/>
<dbReference type="InterPro" id="IPR001128">
    <property type="entry name" value="Cyt_P450"/>
</dbReference>
<evidence type="ECO:0000313" key="10">
    <source>
        <dbReference type="Proteomes" id="UP001144191"/>
    </source>
</evidence>
<dbReference type="PANTHER" id="PTHR24287">
    <property type="entry name" value="P450, PUTATIVE (EUROFUNG)-RELATED"/>
    <property type="match status" value="1"/>
</dbReference>
<reference evidence="9" key="1">
    <citation type="submission" date="2022-07" db="EMBL/GenBank/DDBJ databases">
        <title>Taxonomy of Aspergillus series Nigri: significant species reduction supported by multi-species coalescent approaches.</title>
        <authorList>
            <person name="Bian C."/>
            <person name="Kusuya Y."/>
            <person name="Sklenar F."/>
            <person name="D'hooge E."/>
            <person name="Yaguchi T."/>
            <person name="Takahashi H."/>
            <person name="Hubka V."/>
        </authorList>
    </citation>
    <scope>NUCLEOTIDE SEQUENCE</scope>
    <source>
        <strain evidence="9">IFM 63604</strain>
    </source>
</reference>
<feature type="signal peptide" evidence="8">
    <location>
        <begin position="1"/>
        <end position="22"/>
    </location>
</feature>
<dbReference type="Gene3D" id="1.10.630.10">
    <property type="entry name" value="Cytochrome P450"/>
    <property type="match status" value="1"/>
</dbReference>
<organism evidence="9 10">
    <name type="scientific">Aspergillus niger</name>
    <dbReference type="NCBI Taxonomy" id="5061"/>
    <lineage>
        <taxon>Eukaryota</taxon>
        <taxon>Fungi</taxon>
        <taxon>Dikarya</taxon>
        <taxon>Ascomycota</taxon>
        <taxon>Pezizomycotina</taxon>
        <taxon>Eurotiomycetes</taxon>
        <taxon>Eurotiomycetidae</taxon>
        <taxon>Eurotiales</taxon>
        <taxon>Aspergillaceae</taxon>
        <taxon>Aspergillus</taxon>
        <taxon>Aspergillus subgen. Circumdati</taxon>
    </lineage>
</organism>
<gene>
    <name evidence="9" type="ORF">AnigIFM63604_000617</name>
</gene>
<keyword evidence="6 7" id="KW-0503">Monooxygenase</keyword>
<dbReference type="SUPFAM" id="SSF48264">
    <property type="entry name" value="Cytochrome P450"/>
    <property type="match status" value="1"/>
</dbReference>
<dbReference type="PRINTS" id="PR01239">
    <property type="entry name" value="EP450IICYP52"/>
</dbReference>
<evidence type="ECO:0000256" key="8">
    <source>
        <dbReference type="SAM" id="SignalP"/>
    </source>
</evidence>
<keyword evidence="5 7" id="KW-0408">Iron</keyword>
<comment type="similarity">
    <text evidence="2 7">Belongs to the cytochrome P450 family.</text>
</comment>
<dbReference type="Proteomes" id="UP001144191">
    <property type="component" value="Unassembled WGS sequence"/>
</dbReference>
<dbReference type="CDD" id="cd11063">
    <property type="entry name" value="CYP52"/>
    <property type="match status" value="1"/>
</dbReference>
<dbReference type="GO" id="GO:0016712">
    <property type="term" value="F:oxidoreductase activity, acting on paired donors, with incorporation or reduction of molecular oxygen, reduced flavin or flavoprotein as one donor, and incorporation of one atom of oxygen"/>
    <property type="evidence" value="ECO:0007669"/>
    <property type="project" value="InterPro"/>
</dbReference>